<organism evidence="1 2">
    <name type="scientific">Capnocytophaga felis</name>
    <dbReference type="NCBI Taxonomy" id="2267611"/>
    <lineage>
        <taxon>Bacteria</taxon>
        <taxon>Pseudomonadati</taxon>
        <taxon>Bacteroidota</taxon>
        <taxon>Flavobacteriia</taxon>
        <taxon>Flavobacteriales</taxon>
        <taxon>Flavobacteriaceae</taxon>
        <taxon>Capnocytophaga</taxon>
    </lineage>
</organism>
<dbReference type="EMBL" id="BLBC01000013">
    <property type="protein sequence ID" value="GET46667.1"/>
    <property type="molecule type" value="Genomic_DNA"/>
</dbReference>
<accession>A0A5M4BBP3</accession>
<protein>
    <recommendedName>
        <fullName evidence="3">DUF1569 domain-containing protein</fullName>
    </recommendedName>
</protein>
<dbReference type="InterPro" id="IPR034660">
    <property type="entry name" value="DinB/YfiT-like"/>
</dbReference>
<proteinExistence type="predicted"/>
<evidence type="ECO:0008006" key="3">
    <source>
        <dbReference type="Google" id="ProtNLM"/>
    </source>
</evidence>
<dbReference type="RefSeq" id="WP_155285294.1">
    <property type="nucleotide sequence ID" value="NZ_BLBC01000013.1"/>
</dbReference>
<dbReference type="InterPro" id="IPR011463">
    <property type="entry name" value="DUF1569"/>
</dbReference>
<dbReference type="Pfam" id="PF07606">
    <property type="entry name" value="DUF1569"/>
    <property type="match status" value="1"/>
</dbReference>
<dbReference type="Gene3D" id="1.20.120.450">
    <property type="entry name" value="dinb family like domain"/>
    <property type="match status" value="1"/>
</dbReference>
<dbReference type="Proteomes" id="UP000398217">
    <property type="component" value="Unassembled WGS sequence"/>
</dbReference>
<comment type="caution">
    <text evidence="1">The sequence shown here is derived from an EMBL/GenBank/DDBJ whole genome shotgun (WGS) entry which is preliminary data.</text>
</comment>
<reference evidence="2" key="1">
    <citation type="journal article" date="2020" name="Int. J. Syst. Evol. Microbiol.">
        <title>Capnocytophaga felis sp. nov. isolated from the feline oral cavity.</title>
        <authorList>
            <person name="Suzuki M."/>
            <person name="Umeda K."/>
            <person name="Kimura M."/>
            <person name="Imaoka K."/>
            <person name="Morikawa S."/>
            <person name="Maeda K."/>
        </authorList>
    </citation>
    <scope>NUCLEOTIDE SEQUENCE [LARGE SCALE GENOMIC DNA]</scope>
    <source>
        <strain evidence="2">KC07070</strain>
    </source>
</reference>
<dbReference type="AlphaFoldDB" id="A0A5M4BBP3"/>
<name>A0A5M4BBP3_9FLAO</name>
<keyword evidence="2" id="KW-1185">Reference proteome</keyword>
<evidence type="ECO:0000313" key="1">
    <source>
        <dbReference type="EMBL" id="GET46667.1"/>
    </source>
</evidence>
<dbReference type="OrthoDB" id="2599194at2"/>
<gene>
    <name evidence="1" type="ORF">RCZ01_19690</name>
</gene>
<evidence type="ECO:0000313" key="2">
    <source>
        <dbReference type="Proteomes" id="UP000398217"/>
    </source>
</evidence>
<sequence length="149" mass="17451">MNTIFNDTQRENLIKRIGLLTETKTPRWGKMNVCQMLEHLNLTNEYFLGKDGKKGKQSFWGKILGKIVLKRLTGEKPMPINLPTMKNYKAQETSSDFDFQKNKCIGLVKDFEHFNNDDFIHDFFGKITREQVGILAYKHCDHHLRQFGV</sequence>